<dbReference type="InterPro" id="IPR017853">
    <property type="entry name" value="GH"/>
</dbReference>
<organism evidence="11 12">
    <name type="scientific">Apatococcus fuscideae</name>
    <dbReference type="NCBI Taxonomy" id="2026836"/>
    <lineage>
        <taxon>Eukaryota</taxon>
        <taxon>Viridiplantae</taxon>
        <taxon>Chlorophyta</taxon>
        <taxon>core chlorophytes</taxon>
        <taxon>Trebouxiophyceae</taxon>
        <taxon>Chlorellales</taxon>
        <taxon>Chlorellaceae</taxon>
        <taxon>Apatococcus</taxon>
    </lineage>
</organism>
<dbReference type="Gene3D" id="3.20.20.80">
    <property type="entry name" value="Glycosidases"/>
    <property type="match status" value="1"/>
</dbReference>
<comment type="subcellular location">
    <subcellularLocation>
        <location evidence="2">Secreted</location>
    </subcellularLocation>
</comment>
<keyword evidence="5" id="KW-0964">Secreted</keyword>
<proteinExistence type="inferred from homology"/>
<dbReference type="EC" id="3.2.1.78" evidence="4"/>
<reference evidence="11 12" key="1">
    <citation type="journal article" date="2024" name="Nat. Commun.">
        <title>Phylogenomics reveals the evolutionary origins of lichenization in chlorophyte algae.</title>
        <authorList>
            <person name="Puginier C."/>
            <person name="Libourel C."/>
            <person name="Otte J."/>
            <person name="Skaloud P."/>
            <person name="Haon M."/>
            <person name="Grisel S."/>
            <person name="Petersen M."/>
            <person name="Berrin J.G."/>
            <person name="Delaux P.M."/>
            <person name="Dal Grande F."/>
            <person name="Keller J."/>
        </authorList>
    </citation>
    <scope>NUCLEOTIDE SEQUENCE [LARGE SCALE GENOMIC DNA]</scope>
    <source>
        <strain evidence="11 12">SAG 2523</strain>
    </source>
</reference>
<protein>
    <recommendedName>
        <fullName evidence="4">mannan endo-1,4-beta-mannosidase</fullName>
        <ecNumber evidence="4">3.2.1.78</ecNumber>
    </recommendedName>
</protein>
<evidence type="ECO:0000256" key="2">
    <source>
        <dbReference type="ARBA" id="ARBA00004613"/>
    </source>
</evidence>
<evidence type="ECO:0000256" key="6">
    <source>
        <dbReference type="ARBA" id="ARBA00022729"/>
    </source>
</evidence>
<feature type="signal peptide" evidence="9">
    <location>
        <begin position="1"/>
        <end position="18"/>
    </location>
</feature>
<evidence type="ECO:0000256" key="7">
    <source>
        <dbReference type="ARBA" id="ARBA00022801"/>
    </source>
</evidence>
<dbReference type="Proteomes" id="UP001485043">
    <property type="component" value="Unassembled WGS sequence"/>
</dbReference>
<dbReference type="PANTHER" id="PTHR31451:SF39">
    <property type="entry name" value="MANNAN ENDO-1,4-BETA-MANNOSIDASE 1"/>
    <property type="match status" value="1"/>
</dbReference>
<dbReference type="PANTHER" id="PTHR31451">
    <property type="match status" value="1"/>
</dbReference>
<evidence type="ECO:0000256" key="3">
    <source>
        <dbReference type="ARBA" id="ARBA00005641"/>
    </source>
</evidence>
<comment type="caution">
    <text evidence="11">The sequence shown here is derived from an EMBL/GenBank/DDBJ whole genome shotgun (WGS) entry which is preliminary data.</text>
</comment>
<dbReference type="EMBL" id="JALJOV010000465">
    <property type="protein sequence ID" value="KAK9863490.1"/>
    <property type="molecule type" value="Genomic_DNA"/>
</dbReference>
<evidence type="ECO:0000256" key="5">
    <source>
        <dbReference type="ARBA" id="ARBA00022525"/>
    </source>
</evidence>
<gene>
    <name evidence="11" type="ORF">WJX84_004450</name>
</gene>
<dbReference type="Pfam" id="PF26410">
    <property type="entry name" value="GH5_mannosidase"/>
    <property type="match status" value="1"/>
</dbReference>
<dbReference type="InterPro" id="IPR001547">
    <property type="entry name" value="Glyco_hydro_5"/>
</dbReference>
<dbReference type="SUPFAM" id="SSF51445">
    <property type="entry name" value="(Trans)glycosidases"/>
    <property type="match status" value="1"/>
</dbReference>
<accession>A0AAW1T2F7</accession>
<comment type="similarity">
    <text evidence="3">Belongs to the glycosyl hydrolase 5 (cellulase A) family.</text>
</comment>
<feature type="chain" id="PRO_5043889716" description="mannan endo-1,4-beta-mannosidase" evidence="9">
    <location>
        <begin position="19"/>
        <end position="501"/>
    </location>
</feature>
<comment type="catalytic activity">
    <reaction evidence="1">
        <text>Random hydrolysis of (1-&gt;4)-beta-D-mannosidic linkages in mannans, galactomannans and glucomannans.</text>
        <dbReference type="EC" id="3.2.1.78"/>
    </reaction>
</comment>
<keyword evidence="6 9" id="KW-0732">Signal</keyword>
<dbReference type="GO" id="GO:0000272">
    <property type="term" value="P:polysaccharide catabolic process"/>
    <property type="evidence" value="ECO:0007669"/>
    <property type="project" value="InterPro"/>
</dbReference>
<keyword evidence="8" id="KW-0326">Glycosidase</keyword>
<dbReference type="PROSITE" id="PS00659">
    <property type="entry name" value="GLYCOSYL_HYDROL_F5"/>
    <property type="match status" value="1"/>
</dbReference>
<dbReference type="InterPro" id="IPR018087">
    <property type="entry name" value="Glyco_hydro_5_CS"/>
</dbReference>
<keyword evidence="7" id="KW-0378">Hydrolase</keyword>
<dbReference type="GO" id="GO:0016985">
    <property type="term" value="F:mannan endo-1,4-beta-mannosidase activity"/>
    <property type="evidence" value="ECO:0007669"/>
    <property type="project" value="UniProtKB-EC"/>
</dbReference>
<name>A0AAW1T2F7_9CHLO</name>
<dbReference type="InterPro" id="IPR045053">
    <property type="entry name" value="MAN-like"/>
</dbReference>
<evidence type="ECO:0000259" key="10">
    <source>
        <dbReference type="Pfam" id="PF26410"/>
    </source>
</evidence>
<evidence type="ECO:0000256" key="4">
    <source>
        <dbReference type="ARBA" id="ARBA00012706"/>
    </source>
</evidence>
<evidence type="ECO:0000256" key="8">
    <source>
        <dbReference type="ARBA" id="ARBA00023295"/>
    </source>
</evidence>
<evidence type="ECO:0000313" key="12">
    <source>
        <dbReference type="Proteomes" id="UP001485043"/>
    </source>
</evidence>
<evidence type="ECO:0000313" key="11">
    <source>
        <dbReference type="EMBL" id="KAK9863490.1"/>
    </source>
</evidence>
<dbReference type="AlphaFoldDB" id="A0AAW1T2F7"/>
<evidence type="ECO:0000256" key="9">
    <source>
        <dbReference type="SAM" id="SignalP"/>
    </source>
</evidence>
<dbReference type="GO" id="GO:0005576">
    <property type="term" value="C:extracellular region"/>
    <property type="evidence" value="ECO:0007669"/>
    <property type="project" value="UniProtKB-SubCell"/>
</dbReference>
<evidence type="ECO:0000256" key="1">
    <source>
        <dbReference type="ARBA" id="ARBA00001678"/>
    </source>
</evidence>
<sequence>MRALALCVAVCLLGYATAQSATAAEPFPPVANTVNAGSMGPNAAQLDTSSYAPTLAPGYLNTLPSWTGFINVVNGTQLADQQCKRFPVLGPNTWQLLEETAGAISPPSGLPANTDSAEYVFSRAAQNYQTTVRFRAHGVSPSYQLQVSPGNYTASAWRAIDYIIARAGQYGVKLIYVIADNWQTADSTINYVEWGTNGTSNNTDLFFSDPTVMKIYQNHLNYTLNRVNTITGVQYKNDPTILAWDLLNEPRCNCHPTTLANPSSLPASCQPNCTNFISSWGGTMAHFARQIDANHQVVIGNEGFWGQNSPDKQYNPTPTNNWSSYSGQNFTDQNSYANVTMAAFHYWPDLWGDNTTTFATNWFAAHVAAATALNKPLILEEMGKQYNVTTCNDQACRLATLTPFYAAAYQTFNTSYYSGGPFQGIMFWRLINGPTPDSNAVGATLGDGLGVDYTEPLFTQTILPNSKAALTFATAKNAANCTPTAYAPAPSTPVTSSSRNL</sequence>
<keyword evidence="12" id="KW-1185">Reference proteome</keyword>
<feature type="domain" description="Glycoside hydrolase family 5" evidence="10">
    <location>
        <begin position="143"/>
        <end position="429"/>
    </location>
</feature>